<feature type="signal peptide" evidence="4">
    <location>
        <begin position="1"/>
        <end position="18"/>
    </location>
</feature>
<keyword evidence="3" id="KW-0812">Transmembrane</keyword>
<keyword evidence="3" id="KW-0472">Membrane</keyword>
<evidence type="ECO:0000313" key="7">
    <source>
        <dbReference type="Proteomes" id="UP001305647"/>
    </source>
</evidence>
<comment type="caution">
    <text evidence="6">The sequence shown here is derived from an EMBL/GenBank/DDBJ whole genome shotgun (WGS) entry which is preliminary data.</text>
</comment>
<dbReference type="EMBL" id="MU863639">
    <property type="protein sequence ID" value="KAK4100628.1"/>
    <property type="molecule type" value="Genomic_DNA"/>
</dbReference>
<feature type="domain" description="Yeast cell wall synthesis Kre9/Knh1-like N-terminal" evidence="5">
    <location>
        <begin position="29"/>
        <end position="120"/>
    </location>
</feature>
<evidence type="ECO:0000259" key="5">
    <source>
        <dbReference type="Pfam" id="PF10342"/>
    </source>
</evidence>
<dbReference type="PANTHER" id="PTHR40633">
    <property type="entry name" value="MATRIX PROTEIN, PUTATIVE (AFU_ORTHOLOGUE AFUA_8G05410)-RELATED"/>
    <property type="match status" value="1"/>
</dbReference>
<dbReference type="InterPro" id="IPR052982">
    <property type="entry name" value="SRP1/TIP1-like"/>
</dbReference>
<evidence type="ECO:0000313" key="6">
    <source>
        <dbReference type="EMBL" id="KAK4100628.1"/>
    </source>
</evidence>
<reference evidence="6" key="2">
    <citation type="submission" date="2023-05" db="EMBL/GenBank/DDBJ databases">
        <authorList>
            <consortium name="Lawrence Berkeley National Laboratory"/>
            <person name="Steindorff A."/>
            <person name="Hensen N."/>
            <person name="Bonometti L."/>
            <person name="Westerberg I."/>
            <person name="Brannstrom I.O."/>
            <person name="Guillou S."/>
            <person name="Cros-Aarteil S."/>
            <person name="Calhoun S."/>
            <person name="Haridas S."/>
            <person name="Kuo A."/>
            <person name="Mondo S."/>
            <person name="Pangilinan J."/>
            <person name="Riley R."/>
            <person name="Labutti K."/>
            <person name="Andreopoulos B."/>
            <person name="Lipzen A."/>
            <person name="Chen C."/>
            <person name="Yanf M."/>
            <person name="Daum C."/>
            <person name="Ng V."/>
            <person name="Clum A."/>
            <person name="Ohm R."/>
            <person name="Martin F."/>
            <person name="Silar P."/>
            <person name="Natvig D."/>
            <person name="Lalanne C."/>
            <person name="Gautier V."/>
            <person name="Ament-Velasquez S.L."/>
            <person name="Kruys A."/>
            <person name="Hutchinson M.I."/>
            <person name="Powell A.J."/>
            <person name="Barry K."/>
            <person name="Miller A.N."/>
            <person name="Grigoriev I.V."/>
            <person name="Debuchy R."/>
            <person name="Gladieux P."/>
            <person name="Thoren M.H."/>
            <person name="Johannesson H."/>
        </authorList>
    </citation>
    <scope>NUCLEOTIDE SEQUENCE</scope>
    <source>
        <strain evidence="6">CBS 757.83</strain>
    </source>
</reference>
<proteinExistence type="predicted"/>
<evidence type="ECO:0000256" key="3">
    <source>
        <dbReference type="SAM" id="Phobius"/>
    </source>
</evidence>
<sequence>MRFSVAAVLALAASLVQAQTAGFHPITAPTEGEEVPAGATYEIVWQPSAAHPGDITIGLLGGSSPGTLNIIDTIAAGVDGATGSFSWPVPATLGNLATYGIMITLDSDTSVFQFGFPFKIVGGSSASSSASATGSASATTTADETSASASESASATGDDMTSTTVTVMPPSTTLSSSTLYGNSTTTARSTITSLSTVVPSSTTSATSTIATNGVVSLAAGSFAMLGGVAMAVFAL</sequence>
<evidence type="ECO:0000256" key="2">
    <source>
        <dbReference type="SAM" id="MobiDB-lite"/>
    </source>
</evidence>
<name>A0AAN6PZE7_9PEZI</name>
<feature type="transmembrane region" description="Helical" evidence="3">
    <location>
        <begin position="214"/>
        <end position="234"/>
    </location>
</feature>
<dbReference type="Proteomes" id="UP001305647">
    <property type="component" value="Unassembled WGS sequence"/>
</dbReference>
<dbReference type="Pfam" id="PF10342">
    <property type="entry name" value="Kre9_KNH"/>
    <property type="match status" value="1"/>
</dbReference>
<feature type="region of interest" description="Disordered" evidence="2">
    <location>
        <begin position="131"/>
        <end position="181"/>
    </location>
</feature>
<keyword evidence="7" id="KW-1185">Reference proteome</keyword>
<reference evidence="6" key="1">
    <citation type="journal article" date="2023" name="Mol. Phylogenet. Evol.">
        <title>Genome-scale phylogeny and comparative genomics of the fungal order Sordariales.</title>
        <authorList>
            <person name="Hensen N."/>
            <person name="Bonometti L."/>
            <person name="Westerberg I."/>
            <person name="Brannstrom I.O."/>
            <person name="Guillou S."/>
            <person name="Cros-Aarteil S."/>
            <person name="Calhoun S."/>
            <person name="Haridas S."/>
            <person name="Kuo A."/>
            <person name="Mondo S."/>
            <person name="Pangilinan J."/>
            <person name="Riley R."/>
            <person name="LaButti K."/>
            <person name="Andreopoulos B."/>
            <person name="Lipzen A."/>
            <person name="Chen C."/>
            <person name="Yan M."/>
            <person name="Daum C."/>
            <person name="Ng V."/>
            <person name="Clum A."/>
            <person name="Steindorff A."/>
            <person name="Ohm R.A."/>
            <person name="Martin F."/>
            <person name="Silar P."/>
            <person name="Natvig D.O."/>
            <person name="Lalanne C."/>
            <person name="Gautier V."/>
            <person name="Ament-Velasquez S.L."/>
            <person name="Kruys A."/>
            <person name="Hutchinson M.I."/>
            <person name="Powell A.J."/>
            <person name="Barry K."/>
            <person name="Miller A.N."/>
            <person name="Grigoriev I.V."/>
            <person name="Debuchy R."/>
            <person name="Gladieux P."/>
            <person name="Hiltunen Thoren M."/>
            <person name="Johannesson H."/>
        </authorList>
    </citation>
    <scope>NUCLEOTIDE SEQUENCE</scope>
    <source>
        <strain evidence="6">CBS 757.83</strain>
    </source>
</reference>
<feature type="chain" id="PRO_5042981447" description="Yeast cell wall synthesis Kre9/Knh1-like N-terminal domain-containing protein" evidence="4">
    <location>
        <begin position="19"/>
        <end position="235"/>
    </location>
</feature>
<dbReference type="AlphaFoldDB" id="A0AAN6PZE7"/>
<gene>
    <name evidence="6" type="ORF">N658DRAFT_507638</name>
</gene>
<organism evidence="6 7">
    <name type="scientific">Parathielavia hyrcaniae</name>
    <dbReference type="NCBI Taxonomy" id="113614"/>
    <lineage>
        <taxon>Eukaryota</taxon>
        <taxon>Fungi</taxon>
        <taxon>Dikarya</taxon>
        <taxon>Ascomycota</taxon>
        <taxon>Pezizomycotina</taxon>
        <taxon>Sordariomycetes</taxon>
        <taxon>Sordariomycetidae</taxon>
        <taxon>Sordariales</taxon>
        <taxon>Chaetomiaceae</taxon>
        <taxon>Parathielavia</taxon>
    </lineage>
</organism>
<protein>
    <recommendedName>
        <fullName evidence="5">Yeast cell wall synthesis Kre9/Knh1-like N-terminal domain-containing protein</fullName>
    </recommendedName>
</protein>
<keyword evidence="1 4" id="KW-0732">Signal</keyword>
<accession>A0AAN6PZE7</accession>
<evidence type="ECO:0000256" key="1">
    <source>
        <dbReference type="ARBA" id="ARBA00022729"/>
    </source>
</evidence>
<dbReference type="PANTHER" id="PTHR40633:SF1">
    <property type="entry name" value="GPI ANCHORED SERINE-THREONINE RICH PROTEIN (AFU_ORTHOLOGUE AFUA_1G03630)"/>
    <property type="match status" value="1"/>
</dbReference>
<keyword evidence="3" id="KW-1133">Transmembrane helix</keyword>
<evidence type="ECO:0000256" key="4">
    <source>
        <dbReference type="SAM" id="SignalP"/>
    </source>
</evidence>
<dbReference type="InterPro" id="IPR018466">
    <property type="entry name" value="Kre9/Knh1-like_N"/>
</dbReference>